<dbReference type="EMBL" id="JBEPIJ010000001">
    <property type="protein sequence ID" value="MES0872642.1"/>
    <property type="molecule type" value="Genomic_DNA"/>
</dbReference>
<evidence type="ECO:0000256" key="1">
    <source>
        <dbReference type="SAM" id="SignalP"/>
    </source>
</evidence>
<evidence type="ECO:0000313" key="3">
    <source>
        <dbReference type="EMBL" id="MES0872642.1"/>
    </source>
</evidence>
<keyword evidence="1" id="KW-0732">Signal</keyword>
<dbReference type="PROSITE" id="PS51257">
    <property type="entry name" value="PROKAR_LIPOPROTEIN"/>
    <property type="match status" value="1"/>
</dbReference>
<gene>
    <name evidence="3" type="ORF">ABSH63_01260</name>
</gene>
<name>A0ABV2A601_9GAMM</name>
<sequence length="241" mass="25929">MARAALLAALLWLGACQTPVPRAPAAANGAAPALDLPARYRERHAAGATVYRVDPAASDVRIYVFRGGRAAGLGHNHVLSAPTFDGYVSLDGEAAHTAQFDLRFAFEDLSIDDPALRAATGGSFAGVRSEADIAGTRRNMLGERVLDVARHPDLRVHSLAVEGDWPMLVARIAVDWRGKRREYDVLVHVERDGEALRARGELVLRQTDFGIRPLAVLGGVIAVQDAVGVRFDLRAARWSGP</sequence>
<reference evidence="3 4" key="1">
    <citation type="submission" date="2024-06" db="EMBL/GenBank/DDBJ databases">
        <authorList>
            <person name="Li Z."/>
            <person name="Jiang Y."/>
        </authorList>
    </citation>
    <scope>NUCLEOTIDE SEQUENCE [LARGE SCALE GENOMIC DNA]</scope>
    <source>
        <strain evidence="3 4">HSW-8</strain>
    </source>
</reference>
<organism evidence="3 4">
    <name type="scientific">Sinimarinibacterium thermocellulolyticum</name>
    <dbReference type="NCBI Taxonomy" id="3170016"/>
    <lineage>
        <taxon>Bacteria</taxon>
        <taxon>Pseudomonadati</taxon>
        <taxon>Pseudomonadota</taxon>
        <taxon>Gammaproteobacteria</taxon>
        <taxon>Nevskiales</taxon>
        <taxon>Nevskiaceae</taxon>
        <taxon>Sinimarinibacterium</taxon>
    </lineage>
</organism>
<dbReference type="RefSeq" id="WP_352886646.1">
    <property type="nucleotide sequence ID" value="NZ_JBEPIJ010000001.1"/>
</dbReference>
<dbReference type="InterPro" id="IPR036761">
    <property type="entry name" value="TTHA0802/YceI-like_sf"/>
</dbReference>
<dbReference type="Pfam" id="PF04264">
    <property type="entry name" value="YceI"/>
    <property type="match status" value="1"/>
</dbReference>
<comment type="caution">
    <text evidence="3">The sequence shown here is derived from an EMBL/GenBank/DDBJ whole genome shotgun (WGS) entry which is preliminary data.</text>
</comment>
<dbReference type="Gene3D" id="2.40.128.110">
    <property type="entry name" value="Lipid/polyisoprenoid-binding, YceI-like"/>
    <property type="match status" value="1"/>
</dbReference>
<dbReference type="Proteomes" id="UP001465331">
    <property type="component" value="Unassembled WGS sequence"/>
</dbReference>
<evidence type="ECO:0000259" key="2">
    <source>
        <dbReference type="SMART" id="SM00867"/>
    </source>
</evidence>
<feature type="chain" id="PRO_5047300959" evidence="1">
    <location>
        <begin position="18"/>
        <end position="241"/>
    </location>
</feature>
<dbReference type="InterPro" id="IPR007372">
    <property type="entry name" value="Lipid/polyisoprenoid-bd_YceI"/>
</dbReference>
<feature type="signal peptide" evidence="1">
    <location>
        <begin position="1"/>
        <end position="17"/>
    </location>
</feature>
<evidence type="ECO:0000313" key="4">
    <source>
        <dbReference type="Proteomes" id="UP001465331"/>
    </source>
</evidence>
<protein>
    <submittedName>
        <fullName evidence="3">YceI family protein</fullName>
    </submittedName>
</protein>
<accession>A0ABV2A601</accession>
<dbReference type="SMART" id="SM00867">
    <property type="entry name" value="YceI"/>
    <property type="match status" value="1"/>
</dbReference>
<proteinExistence type="predicted"/>
<keyword evidence="4" id="KW-1185">Reference proteome</keyword>
<dbReference type="SUPFAM" id="SSF101874">
    <property type="entry name" value="YceI-like"/>
    <property type="match status" value="1"/>
</dbReference>
<feature type="domain" description="Lipid/polyisoprenoid-binding YceI-like" evidence="2">
    <location>
        <begin position="50"/>
        <end position="236"/>
    </location>
</feature>